<keyword evidence="7" id="KW-1185">Reference proteome</keyword>
<dbReference type="InterPro" id="IPR023753">
    <property type="entry name" value="FAD/NAD-binding_dom"/>
</dbReference>
<dbReference type="PANTHER" id="PTHR48105">
    <property type="entry name" value="THIOREDOXIN REDUCTASE 1-RELATED-RELATED"/>
    <property type="match status" value="1"/>
</dbReference>
<dbReference type="Pfam" id="PF07992">
    <property type="entry name" value="Pyr_redox_2"/>
    <property type="match status" value="1"/>
</dbReference>
<dbReference type="SUPFAM" id="SSF51206">
    <property type="entry name" value="cAMP-binding domain-like"/>
    <property type="match status" value="1"/>
</dbReference>
<dbReference type="GO" id="GO:0016491">
    <property type="term" value="F:oxidoreductase activity"/>
    <property type="evidence" value="ECO:0007669"/>
    <property type="project" value="UniProtKB-KW"/>
</dbReference>
<feature type="domain" description="Cyclic nucleotide-binding" evidence="5">
    <location>
        <begin position="48"/>
        <end position="156"/>
    </location>
</feature>
<keyword evidence="2" id="KW-0285">Flavoprotein</keyword>
<accession>A0A3A8ANI7</accession>
<dbReference type="InterPro" id="IPR036188">
    <property type="entry name" value="FAD/NAD-bd_sf"/>
</dbReference>
<evidence type="ECO:0000256" key="4">
    <source>
        <dbReference type="SAM" id="MobiDB-lite"/>
    </source>
</evidence>
<dbReference type="InterPro" id="IPR000595">
    <property type="entry name" value="cNMP-bd_dom"/>
</dbReference>
<name>A0A3A8ANI7_9HYPH</name>
<sequence length="583" mass="61230">MPPTTGTKRTDRLPASEDPIMTANGRKSIARSDLERQAWPELSGHALEVLKAHGTERAVAAGEVVWEVGRPDYPLVHLIDADMNIVDRGRDDSIVVTITAGNFTGELGLLMGQHTFFAGVMAGAGRILTVDPAKLRHLVATVPEVSDIVVSAFAARRKLLVEWADGALTIIGDENERTCLGLREYASRNRIPFRFIEHADRAAVDAFAAGRHDLPSRGTVAIVRGGTVLHDPSPLTLAKALGYELLPDVGELFDLVVVGAGPGGLAAAVYGASEGLKTLAIDDTAIGGQAGTSSRIENYLGFPTGISGSELAYLGEIQAIKFGARIAVPHRATGLRKDGDVLEVALESGDEVRARAVVIAAGARYRKLPLSNLTDYEGNGIYYAATELEARYANGTNAVIVGGGNSAGQAAMFLSRHAEHTYIVVRRDGLSETMSDYLSSRIERDPRITLVTQSEVTALRGEGGLTGVTLTHMQTGEKQDIASGALYVMVGAEPNAGWAGGLVRTDEKGFVLTGADADNPSSPFATSEPGIFAVGDIRSGSVKRVASSVGEGSVVVSAVHAWLAGQPGNGPLAAETKKPANKS</sequence>
<evidence type="ECO:0000256" key="1">
    <source>
        <dbReference type="ARBA" id="ARBA00018719"/>
    </source>
</evidence>
<dbReference type="AlphaFoldDB" id="A0A3A8ANI7"/>
<dbReference type="SUPFAM" id="SSF51905">
    <property type="entry name" value="FAD/NAD(P)-binding domain"/>
    <property type="match status" value="1"/>
</dbReference>
<proteinExistence type="predicted"/>
<dbReference type="PRINTS" id="PR00368">
    <property type="entry name" value="FADPNR"/>
</dbReference>
<evidence type="ECO:0000256" key="3">
    <source>
        <dbReference type="ARBA" id="ARBA00023002"/>
    </source>
</evidence>
<comment type="caution">
    <text evidence="6">The sequence shown here is derived from an EMBL/GenBank/DDBJ whole genome shotgun (WGS) entry which is preliminary data.</text>
</comment>
<dbReference type="InterPro" id="IPR018490">
    <property type="entry name" value="cNMP-bd_dom_sf"/>
</dbReference>
<dbReference type="EMBL" id="QFWV02000004">
    <property type="protein sequence ID" value="RKF07261.1"/>
    <property type="molecule type" value="Genomic_DNA"/>
</dbReference>
<dbReference type="Gene3D" id="3.50.50.60">
    <property type="entry name" value="FAD/NAD(P)-binding domain"/>
    <property type="match status" value="2"/>
</dbReference>
<reference evidence="6 7" key="1">
    <citation type="journal article" date="2018" name="Int. J. Syst. Bacteriol.">
        <title>Oceaniradius stylonemae gen. nov., sp. nov., isolated from a red alga, Stylonema cornu-cervi.</title>
        <authorList>
            <person name="Jeong S."/>
        </authorList>
    </citation>
    <scope>NUCLEOTIDE SEQUENCE [LARGE SCALE GENOMIC DNA]</scope>
    <source>
        <strain evidence="6 7">StC1</strain>
    </source>
</reference>
<evidence type="ECO:0000259" key="5">
    <source>
        <dbReference type="PROSITE" id="PS50042"/>
    </source>
</evidence>
<organism evidence="6 7">
    <name type="scientific">Oceaniradius stylonematis</name>
    <dbReference type="NCBI Taxonomy" id="2184161"/>
    <lineage>
        <taxon>Bacteria</taxon>
        <taxon>Pseudomonadati</taxon>
        <taxon>Pseudomonadota</taxon>
        <taxon>Alphaproteobacteria</taxon>
        <taxon>Hyphomicrobiales</taxon>
        <taxon>Ahrensiaceae</taxon>
        <taxon>Oceaniradius</taxon>
    </lineage>
</organism>
<protein>
    <recommendedName>
        <fullName evidence="1">Thioredoxin reductase</fullName>
    </recommendedName>
</protein>
<dbReference type="InterPro" id="IPR014710">
    <property type="entry name" value="RmlC-like_jellyroll"/>
</dbReference>
<evidence type="ECO:0000313" key="7">
    <source>
        <dbReference type="Proteomes" id="UP000246132"/>
    </source>
</evidence>
<evidence type="ECO:0000313" key="6">
    <source>
        <dbReference type="EMBL" id="RKF07261.1"/>
    </source>
</evidence>
<evidence type="ECO:0000256" key="2">
    <source>
        <dbReference type="ARBA" id="ARBA00022630"/>
    </source>
</evidence>
<dbReference type="PROSITE" id="PS50042">
    <property type="entry name" value="CNMP_BINDING_3"/>
    <property type="match status" value="1"/>
</dbReference>
<keyword evidence="3" id="KW-0560">Oxidoreductase</keyword>
<feature type="region of interest" description="Disordered" evidence="4">
    <location>
        <begin position="1"/>
        <end position="20"/>
    </location>
</feature>
<dbReference type="Gene3D" id="2.60.120.10">
    <property type="entry name" value="Jelly Rolls"/>
    <property type="match status" value="1"/>
</dbReference>
<dbReference type="PRINTS" id="PR00469">
    <property type="entry name" value="PNDRDTASEII"/>
</dbReference>
<dbReference type="InterPro" id="IPR050097">
    <property type="entry name" value="Ferredoxin-NADP_redctase_2"/>
</dbReference>
<gene>
    <name evidence="6" type="ORF">DEM25_005345</name>
</gene>
<dbReference type="Proteomes" id="UP000246132">
    <property type="component" value="Unassembled WGS sequence"/>
</dbReference>